<feature type="compositionally biased region" description="Polar residues" evidence="1">
    <location>
        <begin position="388"/>
        <end position="410"/>
    </location>
</feature>
<accession>A0A5C6GKI8</accession>
<sequence>MKFHVLAATAAMVGTGLSAKNERTFAVLRFTNKQLTIGRMDPIVSPGKASTHTHHIFGGSNFGLSSTGKDLMDSKCSTAMIAGDNSNYWVPSLYFKDPKTGKLEDVELFYANAYYFFEPTNDDIKAFPVGLQIVSGNPALRTPPKDGASSNLNPGKGPVNPIKWTCPRSNFDPPSWPAASDGLMAGIQDPNNKGEGVGFPDRNCDGYASPLRGDIHFPSCYNPKAGLENYKENMVFPTDNGKGKSDCPSGWIHVPHLFLEVYWNTPLFKDRWEQGKGQQPFVLSNGDATGYSNHGDFMAAWDETLLQHIIDTCNAGSQGMDKCPGIKGLNKGDCTIKSPVDETISGVLDALPGQNPITGWSYGGNGTSGGGKEPQPSQSQSAGGGNTAKVTNTNQAGGGNSNIASPTKSHSAGGDNTALPINSHPTGGDATGKPSKAQPTEVNRSTPTDKSGTNPGLTSQVGDSKPTLPAQASECTRKLHTVYETVTVTAKLPGTTDQPTANSTRTTAGFNYAGCFKDSPDRVLNGQQRPNLGIMSNEKCVTHCKTAGFALAGTEYGGQCYCGNELVGSKKLDDSACNVSCEGDKSDKCGGGWALSVYSKDGEASLKGAKSRRHAHEHLRRYRSPQY</sequence>
<dbReference type="PANTHER" id="PTHR43662:SF11">
    <property type="entry name" value="WSC DOMAIN-CONTAINING PROTEIN"/>
    <property type="match status" value="1"/>
</dbReference>
<dbReference type="InterPro" id="IPR002889">
    <property type="entry name" value="WSC_carb-bd"/>
</dbReference>
<evidence type="ECO:0000259" key="2">
    <source>
        <dbReference type="PROSITE" id="PS51212"/>
    </source>
</evidence>
<dbReference type="Pfam" id="PF09362">
    <property type="entry name" value="DUF1996"/>
    <property type="match status" value="1"/>
</dbReference>
<comment type="caution">
    <text evidence="3">The sequence shown here is derived from an EMBL/GenBank/DDBJ whole genome shotgun (WGS) entry which is preliminary data.</text>
</comment>
<feature type="region of interest" description="Disordered" evidence="1">
    <location>
        <begin position="606"/>
        <end position="627"/>
    </location>
</feature>
<name>A0A5C6GKI8_METRR</name>
<dbReference type="InterPro" id="IPR018535">
    <property type="entry name" value="DUF1996"/>
</dbReference>
<dbReference type="Pfam" id="PF01822">
    <property type="entry name" value="WSC"/>
    <property type="match status" value="1"/>
</dbReference>
<feature type="region of interest" description="Disordered" evidence="1">
    <location>
        <begin position="358"/>
        <end position="469"/>
    </location>
</feature>
<dbReference type="AlphaFoldDB" id="A0A5C6GKI8"/>
<feature type="compositionally biased region" description="Gly residues" evidence="1">
    <location>
        <begin position="361"/>
        <end position="372"/>
    </location>
</feature>
<evidence type="ECO:0000256" key="1">
    <source>
        <dbReference type="SAM" id="MobiDB-lite"/>
    </source>
</evidence>
<dbReference type="Proteomes" id="UP000317257">
    <property type="component" value="Unassembled WGS sequence"/>
</dbReference>
<feature type="compositionally biased region" description="Polar residues" evidence="1">
    <location>
        <begin position="437"/>
        <end position="462"/>
    </location>
</feature>
<evidence type="ECO:0000313" key="4">
    <source>
        <dbReference type="Proteomes" id="UP000317257"/>
    </source>
</evidence>
<dbReference type="EMBL" id="SBHS01000004">
    <property type="protein sequence ID" value="TWU76706.1"/>
    <property type="molecule type" value="Genomic_DNA"/>
</dbReference>
<dbReference type="PANTHER" id="PTHR43662">
    <property type="match status" value="1"/>
</dbReference>
<organism evidence="3 4">
    <name type="scientific">Metarhizium rileyi (strain RCEF 4871)</name>
    <name type="common">Nomuraea rileyi</name>
    <dbReference type="NCBI Taxonomy" id="1649241"/>
    <lineage>
        <taxon>Eukaryota</taxon>
        <taxon>Fungi</taxon>
        <taxon>Dikarya</taxon>
        <taxon>Ascomycota</taxon>
        <taxon>Pezizomycotina</taxon>
        <taxon>Sordariomycetes</taxon>
        <taxon>Hypocreomycetidae</taxon>
        <taxon>Hypocreales</taxon>
        <taxon>Clavicipitaceae</taxon>
        <taxon>Metarhizium</taxon>
    </lineage>
</organism>
<feature type="domain" description="WSC" evidence="2">
    <location>
        <begin position="509"/>
        <end position="601"/>
    </location>
</feature>
<dbReference type="SMART" id="SM00321">
    <property type="entry name" value="WSC"/>
    <property type="match status" value="1"/>
</dbReference>
<protein>
    <recommendedName>
        <fullName evidence="2">WSC domain-containing protein</fullName>
    </recommendedName>
</protein>
<reference evidence="4" key="1">
    <citation type="submission" date="2018-12" db="EMBL/GenBank/DDBJ databases">
        <title>The complete genome of Metarhizium rileyi, a key fungal pathogen of Lepidoptera.</title>
        <authorList>
            <person name="Binneck E."/>
            <person name="Lastra C.C.L."/>
            <person name="Sosa-Gomez D.R."/>
        </authorList>
    </citation>
    <scope>NUCLEOTIDE SEQUENCE [LARGE SCALE GENOMIC DNA]</scope>
    <source>
        <strain evidence="4">Cep018-CH2</strain>
    </source>
</reference>
<evidence type="ECO:0000313" key="3">
    <source>
        <dbReference type="EMBL" id="TWU76706.1"/>
    </source>
</evidence>
<proteinExistence type="predicted"/>
<dbReference type="PROSITE" id="PS51212">
    <property type="entry name" value="WSC"/>
    <property type="match status" value="1"/>
</dbReference>
<gene>
    <name evidence="3" type="ORF">ED733_002414</name>
</gene>
<feature type="compositionally biased region" description="Basic residues" evidence="1">
    <location>
        <begin position="609"/>
        <end position="627"/>
    </location>
</feature>